<evidence type="ECO:0000313" key="2">
    <source>
        <dbReference type="EMBL" id="HIH16361.1"/>
    </source>
</evidence>
<feature type="domain" description="UDP-N-acetylglucosamine 2-epimerase" evidence="1">
    <location>
        <begin position="22"/>
        <end position="358"/>
    </location>
</feature>
<dbReference type="CDD" id="cd03786">
    <property type="entry name" value="GTB_UDP-GlcNAc_2-Epimerase"/>
    <property type="match status" value="1"/>
</dbReference>
<gene>
    <name evidence="2" type="primary">wecB</name>
    <name evidence="2" type="ORF">HA252_03075</name>
</gene>
<dbReference type="NCBIfam" id="TIGR00236">
    <property type="entry name" value="wecB"/>
    <property type="match status" value="1"/>
</dbReference>
<dbReference type="GO" id="GO:0008761">
    <property type="term" value="F:UDP-N-acetylglucosamine 2-epimerase activity"/>
    <property type="evidence" value="ECO:0007669"/>
    <property type="project" value="UniProtKB-EC"/>
</dbReference>
<protein>
    <submittedName>
        <fullName evidence="2">UDP-N-acetylglucosamine 2-epimerase (Non-hydrolyzing)</fullName>
        <ecNumber evidence="2">5.1.3.14</ecNumber>
    </submittedName>
</protein>
<dbReference type="Proteomes" id="UP000564964">
    <property type="component" value="Unassembled WGS sequence"/>
</dbReference>
<dbReference type="InterPro" id="IPR003331">
    <property type="entry name" value="UDP_GlcNAc_Epimerase_2_dom"/>
</dbReference>
<accession>A0A7J4JF10</accession>
<organism evidence="2 3">
    <name type="scientific">Candidatus Iainarchaeum sp</name>
    <dbReference type="NCBI Taxonomy" id="3101447"/>
    <lineage>
        <taxon>Archaea</taxon>
        <taxon>Candidatus Iainarchaeota</taxon>
        <taxon>Candidatus Iainarchaeia</taxon>
        <taxon>Candidatus Iainarchaeales</taxon>
        <taxon>Candidatus Iainarchaeaceae</taxon>
        <taxon>Candidatus Iainarchaeum</taxon>
    </lineage>
</organism>
<reference evidence="3" key="1">
    <citation type="journal article" date="2020" name="bioRxiv">
        <title>A rank-normalized archaeal taxonomy based on genome phylogeny resolves widespread incomplete and uneven classifications.</title>
        <authorList>
            <person name="Rinke C."/>
            <person name="Chuvochina M."/>
            <person name="Mussig A.J."/>
            <person name="Chaumeil P.-A."/>
            <person name="Waite D.W."/>
            <person name="Whitman W.B."/>
            <person name="Parks D.H."/>
            <person name="Hugenholtz P."/>
        </authorList>
    </citation>
    <scope>NUCLEOTIDE SEQUENCE [LARGE SCALE GENOMIC DNA]</scope>
</reference>
<dbReference type="EC" id="5.1.3.14" evidence="2"/>
<comment type="caution">
    <text evidence="2">The sequence shown here is derived from an EMBL/GenBank/DDBJ whole genome shotgun (WGS) entry which is preliminary data.</text>
</comment>
<proteinExistence type="predicted"/>
<sequence>MRIAIVFGTRPEIIKLSPIVKSLKKRYRKNLLLVHTGQHYSPSLSSVFLNELALPSPDLNLGVVEESNGRQVDKMVSALARAFKGKEPALVVAEGDTNSVLAAALVSAKMGVPFAHVEAGFRSFDLNMPEEVNRIMADHLALLNFAPTKTAVGNLQAEGVDRKTIFLTGNPIVEATTKNLHKAKKSRILERLSLEEGAYVVLTAHRQETVDVKPRLKAVLSAVAKFKEPVIYPVHPRSLKMLKRFGLFNKFKNHSNLSFIEPLGYLDFLNLCSHSKLMVTDSGGIQEEATIYKKPVIIVRNNTERPEVLGRHGVLAGYSVKKILEAYKQFNRSGGGKPFAGSSPFGDGKAGHRIVERINCFVDSVRQD</sequence>
<dbReference type="PANTHER" id="PTHR43174:SF1">
    <property type="entry name" value="UDP-N-ACETYLGLUCOSAMINE 2-EPIMERASE"/>
    <property type="match status" value="1"/>
</dbReference>
<dbReference type="AlphaFoldDB" id="A0A7J4JF10"/>
<evidence type="ECO:0000313" key="3">
    <source>
        <dbReference type="Proteomes" id="UP000564964"/>
    </source>
</evidence>
<keyword evidence="2" id="KW-0413">Isomerase</keyword>
<dbReference type="PANTHER" id="PTHR43174">
    <property type="entry name" value="UDP-N-ACETYLGLUCOSAMINE 2-EPIMERASE"/>
    <property type="match status" value="1"/>
</dbReference>
<dbReference type="InterPro" id="IPR029767">
    <property type="entry name" value="WecB-like"/>
</dbReference>
<dbReference type="Pfam" id="PF02350">
    <property type="entry name" value="Epimerase_2"/>
    <property type="match status" value="1"/>
</dbReference>
<evidence type="ECO:0000259" key="1">
    <source>
        <dbReference type="Pfam" id="PF02350"/>
    </source>
</evidence>
<name>A0A7J4JF10_9ARCH</name>
<dbReference type="SUPFAM" id="SSF53756">
    <property type="entry name" value="UDP-Glycosyltransferase/glycogen phosphorylase"/>
    <property type="match status" value="1"/>
</dbReference>
<dbReference type="EMBL" id="DUGH01000076">
    <property type="protein sequence ID" value="HIH16361.1"/>
    <property type="molecule type" value="Genomic_DNA"/>
</dbReference>
<dbReference type="Gene3D" id="3.40.50.2000">
    <property type="entry name" value="Glycogen Phosphorylase B"/>
    <property type="match status" value="2"/>
</dbReference>